<keyword evidence="3" id="KW-1185">Reference proteome</keyword>
<name>A0AAN5AKJ8_9BACT</name>
<protein>
    <submittedName>
        <fullName evidence="2">Uncharacterized protein</fullName>
    </submittedName>
</protein>
<keyword evidence="1" id="KW-1133">Transmembrane helix</keyword>
<dbReference type="AlphaFoldDB" id="A0AAN5AKJ8"/>
<keyword evidence="1" id="KW-0812">Transmembrane</keyword>
<organism evidence="2 3">
    <name type="scientific">Persicobacter diffluens</name>
    <dbReference type="NCBI Taxonomy" id="981"/>
    <lineage>
        <taxon>Bacteria</taxon>
        <taxon>Pseudomonadati</taxon>
        <taxon>Bacteroidota</taxon>
        <taxon>Cytophagia</taxon>
        <taxon>Cytophagales</taxon>
        <taxon>Persicobacteraceae</taxon>
        <taxon>Persicobacter</taxon>
    </lineage>
</organism>
<evidence type="ECO:0000256" key="1">
    <source>
        <dbReference type="SAM" id="Phobius"/>
    </source>
</evidence>
<evidence type="ECO:0000313" key="3">
    <source>
        <dbReference type="Proteomes" id="UP001310022"/>
    </source>
</evidence>
<comment type="caution">
    <text evidence="2">The sequence shown here is derived from an EMBL/GenBank/DDBJ whole genome shotgun (WGS) entry which is preliminary data.</text>
</comment>
<reference evidence="2 3" key="1">
    <citation type="submission" date="2021-12" db="EMBL/GenBank/DDBJ databases">
        <title>Genome sequencing of bacteria with rrn-lacking chromosome and rrn-plasmid.</title>
        <authorList>
            <person name="Anda M."/>
            <person name="Iwasaki W."/>
        </authorList>
    </citation>
    <scope>NUCLEOTIDE SEQUENCE [LARGE SCALE GENOMIC DNA]</scope>
    <source>
        <strain evidence="2 3">NBRC 15940</strain>
    </source>
</reference>
<gene>
    <name evidence="2" type="ORF">PEDI_27510</name>
</gene>
<evidence type="ECO:0000313" key="2">
    <source>
        <dbReference type="EMBL" id="GJM62199.1"/>
    </source>
</evidence>
<dbReference type="EMBL" id="BQKE01000001">
    <property type="protein sequence ID" value="GJM62199.1"/>
    <property type="molecule type" value="Genomic_DNA"/>
</dbReference>
<accession>A0AAN5AKJ8</accession>
<keyword evidence="1" id="KW-0472">Membrane</keyword>
<feature type="transmembrane region" description="Helical" evidence="1">
    <location>
        <begin position="54"/>
        <end position="73"/>
    </location>
</feature>
<proteinExistence type="predicted"/>
<dbReference type="Proteomes" id="UP001310022">
    <property type="component" value="Unassembled WGS sequence"/>
</dbReference>
<sequence length="76" mass="9014">MSSIINLKNKIKLKLKKYDKNWVKFKRLQERFNLKLGATFSSDKRKKLSGAASMNFWSFCATFTQSITFFFSVQYQ</sequence>